<reference evidence="1 2" key="1">
    <citation type="submission" date="2024-08" db="EMBL/GenBank/DDBJ databases">
        <title>Oceanimonas smirnovii Genome sequencing and assembly.</title>
        <authorList>
            <person name="Tang B."/>
        </authorList>
    </citation>
    <scope>NUCLEOTIDE SEQUENCE [LARGE SCALE GENOMIC DNA]</scope>
    <source>
        <strain evidence="1 2">OS2020-119</strain>
    </source>
</reference>
<dbReference type="PANTHER" id="PTHR35175:SF2">
    <property type="entry name" value="DUF1289 DOMAIN-CONTAINING PROTEIN"/>
    <property type="match status" value="1"/>
</dbReference>
<protein>
    <submittedName>
        <fullName evidence="1">DUF1289 domain-containing protein</fullName>
    </submittedName>
</protein>
<proteinExistence type="predicted"/>
<evidence type="ECO:0000313" key="2">
    <source>
        <dbReference type="Proteomes" id="UP001610706"/>
    </source>
</evidence>
<evidence type="ECO:0000313" key="1">
    <source>
        <dbReference type="EMBL" id="MFH7565293.1"/>
    </source>
</evidence>
<gene>
    <name evidence="1" type="ORF">AB9R89_08155</name>
</gene>
<dbReference type="PANTHER" id="PTHR35175">
    <property type="entry name" value="DUF1289 DOMAIN-CONTAINING PROTEIN"/>
    <property type="match status" value="1"/>
</dbReference>
<dbReference type="Proteomes" id="UP001610706">
    <property type="component" value="Unassembled WGS sequence"/>
</dbReference>
<sequence length="57" mass="6434">MSAVASPCIGYCKLNDDRVCAGCFRHVDEIAGWQEKPDTEKQTIIERCAERKQGFTQ</sequence>
<name>A0ABW7P1M7_9GAMM</name>
<dbReference type="Pfam" id="PF06945">
    <property type="entry name" value="DUF1289"/>
    <property type="match status" value="1"/>
</dbReference>
<dbReference type="InterPro" id="IPR010710">
    <property type="entry name" value="DUF1289"/>
</dbReference>
<comment type="caution">
    <text evidence="1">The sequence shown here is derived from an EMBL/GenBank/DDBJ whole genome shotgun (WGS) entry which is preliminary data.</text>
</comment>
<dbReference type="EMBL" id="JBGFTR010000010">
    <property type="protein sequence ID" value="MFH7565293.1"/>
    <property type="molecule type" value="Genomic_DNA"/>
</dbReference>
<accession>A0ABW7P1M7</accession>
<keyword evidence="2" id="KW-1185">Reference proteome</keyword>
<dbReference type="RefSeq" id="WP_317074319.1">
    <property type="nucleotide sequence ID" value="NZ_CP166302.1"/>
</dbReference>
<organism evidence="1 2">
    <name type="scientific">Oceanimonas smirnovii</name>
    <dbReference type="NCBI Taxonomy" id="264574"/>
    <lineage>
        <taxon>Bacteria</taxon>
        <taxon>Pseudomonadati</taxon>
        <taxon>Pseudomonadota</taxon>
        <taxon>Gammaproteobacteria</taxon>
        <taxon>Aeromonadales</taxon>
        <taxon>Aeromonadaceae</taxon>
        <taxon>Oceanimonas</taxon>
    </lineage>
</organism>